<keyword evidence="3" id="KW-0946">Virion</keyword>
<evidence type="ECO:0000313" key="4">
    <source>
        <dbReference type="Proteomes" id="UP001596620"/>
    </source>
</evidence>
<feature type="domain" description="Spore coat protein X/V" evidence="2">
    <location>
        <begin position="91"/>
        <end position="146"/>
    </location>
</feature>
<dbReference type="Pfam" id="PF07552">
    <property type="entry name" value="Coat_X"/>
    <property type="match status" value="2"/>
</dbReference>
<dbReference type="EMBL" id="JBHTGR010000010">
    <property type="protein sequence ID" value="MFC7746829.1"/>
    <property type="molecule type" value="Genomic_DNA"/>
</dbReference>
<evidence type="ECO:0000313" key="3">
    <source>
        <dbReference type="EMBL" id="MFC7746829.1"/>
    </source>
</evidence>
<feature type="region of interest" description="Disordered" evidence="1">
    <location>
        <begin position="1"/>
        <end position="24"/>
    </location>
</feature>
<dbReference type="InterPro" id="IPR011428">
    <property type="entry name" value="Spore_coat_X/V"/>
</dbReference>
<reference evidence="4" key="1">
    <citation type="journal article" date="2019" name="Int. J. Syst. Evol. Microbiol.">
        <title>The Global Catalogue of Microorganisms (GCM) 10K type strain sequencing project: providing services to taxonomists for standard genome sequencing and annotation.</title>
        <authorList>
            <consortium name="The Broad Institute Genomics Platform"/>
            <consortium name="The Broad Institute Genome Sequencing Center for Infectious Disease"/>
            <person name="Wu L."/>
            <person name="Ma J."/>
        </authorList>
    </citation>
    <scope>NUCLEOTIDE SEQUENCE [LARGE SCALE GENOMIC DNA]</scope>
    <source>
        <strain evidence="4">JCM 30234</strain>
    </source>
</reference>
<feature type="domain" description="Spore coat protein X/V" evidence="2">
    <location>
        <begin position="26"/>
        <end position="82"/>
    </location>
</feature>
<proteinExistence type="predicted"/>
<sequence>MSHMTETNWRALDHCDQPAKQNSNATIDQNAVQSAAAQQTSDEWIIIKDSENIDVTTTDRQTAVSLQLGIEAAITAVIQIAIADSTQARDIKNSFKQVAKTKQANRQKTIVEQSKDVEITTEDTDIAVNVQIMLQVLLAVVASLDIL</sequence>
<gene>
    <name evidence="3" type="ORF">ACFQU8_06215</name>
</gene>
<keyword evidence="4" id="KW-1185">Reference proteome</keyword>
<name>A0ABW2UW66_9BACI</name>
<dbReference type="RefSeq" id="WP_382358337.1">
    <property type="nucleotide sequence ID" value="NZ_JBHTGR010000010.1"/>
</dbReference>
<accession>A0ABW2UW66</accession>
<dbReference type="Proteomes" id="UP001596620">
    <property type="component" value="Unassembled WGS sequence"/>
</dbReference>
<protein>
    <submittedName>
        <fullName evidence="3">Spore coat protein</fullName>
    </submittedName>
</protein>
<evidence type="ECO:0000259" key="2">
    <source>
        <dbReference type="Pfam" id="PF07552"/>
    </source>
</evidence>
<evidence type="ECO:0000256" key="1">
    <source>
        <dbReference type="SAM" id="MobiDB-lite"/>
    </source>
</evidence>
<keyword evidence="3" id="KW-0167">Capsid protein</keyword>
<organism evidence="3 4">
    <name type="scientific">Lentibacillus kimchii</name>
    <dbReference type="NCBI Taxonomy" id="1542911"/>
    <lineage>
        <taxon>Bacteria</taxon>
        <taxon>Bacillati</taxon>
        <taxon>Bacillota</taxon>
        <taxon>Bacilli</taxon>
        <taxon>Bacillales</taxon>
        <taxon>Bacillaceae</taxon>
        <taxon>Lentibacillus</taxon>
    </lineage>
</organism>
<comment type="caution">
    <text evidence="3">The sequence shown here is derived from an EMBL/GenBank/DDBJ whole genome shotgun (WGS) entry which is preliminary data.</text>
</comment>